<organism evidence="2 3">
    <name type="scientific">Sphingomonas arvum</name>
    <dbReference type="NCBI Taxonomy" id="2992113"/>
    <lineage>
        <taxon>Bacteria</taxon>
        <taxon>Pseudomonadati</taxon>
        <taxon>Pseudomonadota</taxon>
        <taxon>Alphaproteobacteria</taxon>
        <taxon>Sphingomonadales</taxon>
        <taxon>Sphingomonadaceae</taxon>
        <taxon>Sphingomonas</taxon>
    </lineage>
</organism>
<dbReference type="Gene3D" id="3.10.180.10">
    <property type="entry name" value="2,3-Dihydroxybiphenyl 1,2-Dioxygenase, domain 1"/>
    <property type="match status" value="1"/>
</dbReference>
<dbReference type="Pfam" id="PF00903">
    <property type="entry name" value="Glyoxalase"/>
    <property type="match status" value="1"/>
</dbReference>
<dbReference type="InterPro" id="IPR004360">
    <property type="entry name" value="Glyas_Fos-R_dOase_dom"/>
</dbReference>
<evidence type="ECO:0000313" key="2">
    <source>
        <dbReference type="EMBL" id="MCW3797193.1"/>
    </source>
</evidence>
<reference evidence="2 3" key="1">
    <citation type="submission" date="2022-10" db="EMBL/GenBank/DDBJ databases">
        <title>Sphingomonas sp.</title>
        <authorList>
            <person name="Jin C."/>
        </authorList>
    </citation>
    <scope>NUCLEOTIDE SEQUENCE [LARGE SCALE GENOMIC DNA]</scope>
    <source>
        <strain evidence="2 3">BN140010</strain>
    </source>
</reference>
<feature type="domain" description="VOC" evidence="1">
    <location>
        <begin position="13"/>
        <end position="135"/>
    </location>
</feature>
<sequence>MTQGLESPRLILGIHHLKVAVSDLDRSLAFYEAVLGAERIPKYDHLLEDGTPYAYILSVPGLRCLLELRLNERQAVQHRGFDPLTLAVADRKALILLAGRFSSLDLACSPILTGLLGWLLIVEDPDELRLRFYTQEAHGPELVPDENERWLS</sequence>
<accession>A0ABT3JDQ1</accession>
<proteinExistence type="predicted"/>
<protein>
    <submittedName>
        <fullName evidence="2">VOC family protein</fullName>
    </submittedName>
</protein>
<gene>
    <name evidence="2" type="ORF">OMW55_05145</name>
</gene>
<dbReference type="PROSITE" id="PS51819">
    <property type="entry name" value="VOC"/>
    <property type="match status" value="1"/>
</dbReference>
<dbReference type="Proteomes" id="UP001526246">
    <property type="component" value="Unassembled WGS sequence"/>
</dbReference>
<dbReference type="SUPFAM" id="SSF54593">
    <property type="entry name" value="Glyoxalase/Bleomycin resistance protein/Dihydroxybiphenyl dioxygenase"/>
    <property type="match status" value="1"/>
</dbReference>
<name>A0ABT3JDQ1_9SPHN</name>
<evidence type="ECO:0000259" key="1">
    <source>
        <dbReference type="PROSITE" id="PS51819"/>
    </source>
</evidence>
<evidence type="ECO:0000313" key="3">
    <source>
        <dbReference type="Proteomes" id="UP001526246"/>
    </source>
</evidence>
<dbReference type="EMBL" id="JAPDOB010000001">
    <property type="protein sequence ID" value="MCW3797193.1"/>
    <property type="molecule type" value="Genomic_DNA"/>
</dbReference>
<keyword evidence="3" id="KW-1185">Reference proteome</keyword>
<dbReference type="InterPro" id="IPR029068">
    <property type="entry name" value="Glyas_Bleomycin-R_OHBP_Dase"/>
</dbReference>
<comment type="caution">
    <text evidence="2">The sequence shown here is derived from an EMBL/GenBank/DDBJ whole genome shotgun (WGS) entry which is preliminary data.</text>
</comment>
<dbReference type="RefSeq" id="WP_264881339.1">
    <property type="nucleotide sequence ID" value="NZ_JAPDOB010000001.1"/>
</dbReference>
<dbReference type="InterPro" id="IPR037523">
    <property type="entry name" value="VOC_core"/>
</dbReference>